<dbReference type="Proteomes" id="UP000178577">
    <property type="component" value="Unassembled WGS sequence"/>
</dbReference>
<evidence type="ECO:0000256" key="1">
    <source>
        <dbReference type="ARBA" id="ARBA00022679"/>
    </source>
</evidence>
<keyword evidence="1" id="KW-0808">Transferase</keyword>
<dbReference type="EMBL" id="MFAY01000040">
    <property type="protein sequence ID" value="OGD88409.1"/>
    <property type="molecule type" value="Genomic_DNA"/>
</dbReference>
<dbReference type="SUPFAM" id="SSF53756">
    <property type="entry name" value="UDP-Glycosyltransferase/glycogen phosphorylase"/>
    <property type="match status" value="1"/>
</dbReference>
<dbReference type="Pfam" id="PF13439">
    <property type="entry name" value="Glyco_transf_4"/>
    <property type="match status" value="1"/>
</dbReference>
<evidence type="ECO:0000259" key="3">
    <source>
        <dbReference type="Pfam" id="PF13439"/>
    </source>
</evidence>
<dbReference type="PANTHER" id="PTHR46401">
    <property type="entry name" value="GLYCOSYLTRANSFERASE WBBK-RELATED"/>
    <property type="match status" value="1"/>
</dbReference>
<gene>
    <name evidence="4" type="ORF">A2693_00850</name>
</gene>
<feature type="domain" description="Glycosyltransferase subfamily 4-like N-terminal" evidence="3">
    <location>
        <begin position="2"/>
        <end position="69"/>
    </location>
</feature>
<evidence type="ECO:0000313" key="5">
    <source>
        <dbReference type="Proteomes" id="UP000178577"/>
    </source>
</evidence>
<evidence type="ECO:0000313" key="4">
    <source>
        <dbReference type="EMBL" id="OGD88409.1"/>
    </source>
</evidence>
<dbReference type="GO" id="GO:0009103">
    <property type="term" value="P:lipopolysaccharide biosynthetic process"/>
    <property type="evidence" value="ECO:0007669"/>
    <property type="project" value="TreeGrafter"/>
</dbReference>
<accession>A0A1F5G991</accession>
<evidence type="ECO:0008006" key="6">
    <source>
        <dbReference type="Google" id="ProtNLM"/>
    </source>
</evidence>
<evidence type="ECO:0000259" key="2">
    <source>
        <dbReference type="Pfam" id="PF00534"/>
    </source>
</evidence>
<dbReference type="Gene3D" id="3.40.50.2000">
    <property type="entry name" value="Glycogen Phosphorylase B"/>
    <property type="match status" value="2"/>
</dbReference>
<dbReference type="CDD" id="cd03809">
    <property type="entry name" value="GT4_MtfB-like"/>
    <property type="match status" value="1"/>
</dbReference>
<dbReference type="InterPro" id="IPR028098">
    <property type="entry name" value="Glyco_trans_4-like_N"/>
</dbReference>
<feature type="domain" description="Glycosyl transferase family 1" evidence="2">
    <location>
        <begin position="89"/>
        <end position="228"/>
    </location>
</feature>
<dbReference type="PANTHER" id="PTHR46401:SF2">
    <property type="entry name" value="GLYCOSYLTRANSFERASE WBBK-RELATED"/>
    <property type="match status" value="1"/>
</dbReference>
<comment type="caution">
    <text evidence="4">The sequence shown here is derived from an EMBL/GenBank/DDBJ whole genome shotgun (WGS) entry which is preliminary data.</text>
</comment>
<proteinExistence type="predicted"/>
<dbReference type="Pfam" id="PF00534">
    <property type="entry name" value="Glycos_transf_1"/>
    <property type="match status" value="1"/>
</dbReference>
<organism evidence="4 5">
    <name type="scientific">Candidatus Curtissbacteria bacterium RIFCSPHIGHO2_01_FULL_40_12</name>
    <dbReference type="NCBI Taxonomy" id="1797710"/>
    <lineage>
        <taxon>Bacteria</taxon>
        <taxon>Candidatus Curtissiibacteriota</taxon>
    </lineage>
</organism>
<reference evidence="4 5" key="1">
    <citation type="journal article" date="2016" name="Nat. Commun.">
        <title>Thousands of microbial genomes shed light on interconnected biogeochemical processes in an aquifer system.</title>
        <authorList>
            <person name="Anantharaman K."/>
            <person name="Brown C.T."/>
            <person name="Hug L.A."/>
            <person name="Sharon I."/>
            <person name="Castelle C.J."/>
            <person name="Probst A.J."/>
            <person name="Thomas B.C."/>
            <person name="Singh A."/>
            <person name="Wilkins M.J."/>
            <person name="Karaoz U."/>
            <person name="Brodie E.L."/>
            <person name="Williams K.H."/>
            <person name="Hubbard S.S."/>
            <person name="Banfield J.F."/>
        </authorList>
    </citation>
    <scope>NUCLEOTIDE SEQUENCE [LARGE SCALE GENOMIC DNA]</scope>
</reference>
<protein>
    <recommendedName>
        <fullName evidence="6">Glycosyl transferase family 1 domain-containing protein</fullName>
    </recommendedName>
</protein>
<name>A0A1F5G991_9BACT</name>
<dbReference type="GO" id="GO:0016757">
    <property type="term" value="F:glycosyltransferase activity"/>
    <property type="evidence" value="ECO:0007669"/>
    <property type="project" value="InterPro"/>
</dbReference>
<sequence length="302" mass="34073">MTIHDLGVEYLPGHHQFPQRYYLDLASKYAARHADALIAVSAATRDDLIKRYKVDAKKVFAVHEGVDAAFFRPSSKLKVKSVKSKYKIKGDYILFVGTVQPRKNLLMLIRAFANLVGSRQLVVSRRNKKTTDYKLRTTNLVIAGKLGWDYADILAAPKKYGIEKQVKFLGHVDTGDLPALYSGAKVFAFPSLFEGFGLPILEAISCGCPVIASDIGPHREIFDKFSRNGQWPMANGKSRENLEAIVLVKPNDVDKWASVLYQYISQYRKSQINISQKGQLLAEFSWEQTAKKTLQVFEQVIR</sequence>
<dbReference type="AlphaFoldDB" id="A0A1F5G991"/>
<dbReference type="InterPro" id="IPR001296">
    <property type="entry name" value="Glyco_trans_1"/>
</dbReference>